<accession>A0A239UDX4</accession>
<dbReference type="RefSeq" id="WP_095106601.1">
    <property type="nucleotide sequence ID" value="NZ_BKAR01000003.1"/>
</dbReference>
<reference evidence="6 7" key="1">
    <citation type="submission" date="2019-07" db="EMBL/GenBank/DDBJ databases">
        <title>Whole genome shotgun sequence of Staphylococcus piscifermentans NBRC 109625.</title>
        <authorList>
            <person name="Hosoyama A."/>
            <person name="Uohara A."/>
            <person name="Ohji S."/>
            <person name="Ichikawa N."/>
        </authorList>
    </citation>
    <scope>NUCLEOTIDE SEQUENCE [LARGE SCALE GENOMIC DNA]</scope>
    <source>
        <strain evidence="6 7">NBRC 109625</strain>
    </source>
</reference>
<organism evidence="6 7">
    <name type="scientific">Staphylococcus piscifermentans</name>
    <dbReference type="NCBI Taxonomy" id="70258"/>
    <lineage>
        <taxon>Bacteria</taxon>
        <taxon>Bacillati</taxon>
        <taxon>Bacillota</taxon>
        <taxon>Bacilli</taxon>
        <taxon>Bacillales</taxon>
        <taxon>Staphylococcaceae</taxon>
        <taxon>Staphylococcus</taxon>
    </lineage>
</organism>
<evidence type="ECO:0000313" key="7">
    <source>
        <dbReference type="Proteomes" id="UP000321736"/>
    </source>
</evidence>
<name>A0A239UDX4_9STAP</name>
<comment type="subcellular location">
    <subcellularLocation>
        <location evidence="1">Membrane</location>
        <topology evidence="1">Multi-pass membrane protein</topology>
    </subcellularLocation>
</comment>
<dbReference type="PANTHER" id="PTHR43077:SF5">
    <property type="entry name" value="PHAGE INFECTION PROTEIN"/>
    <property type="match status" value="1"/>
</dbReference>
<dbReference type="PANTHER" id="PTHR43077">
    <property type="entry name" value="TRANSPORT PERMEASE YVFS-RELATED"/>
    <property type="match status" value="1"/>
</dbReference>
<evidence type="ECO:0000259" key="5">
    <source>
        <dbReference type="Pfam" id="PF12698"/>
    </source>
</evidence>
<comment type="caution">
    <text evidence="6">The sequence shown here is derived from an EMBL/GenBank/DDBJ whole genome shotgun (WGS) entry which is preliminary data.</text>
</comment>
<protein>
    <submittedName>
        <fullName evidence="6">Phage infection protein</fullName>
    </submittedName>
</protein>
<dbReference type="EMBL" id="BKAR01000003">
    <property type="protein sequence ID" value="GEP83816.1"/>
    <property type="molecule type" value="Genomic_DNA"/>
</dbReference>
<gene>
    <name evidence="6" type="ORF">SPI02_04010</name>
</gene>
<evidence type="ECO:0000256" key="2">
    <source>
        <dbReference type="ARBA" id="ARBA00022692"/>
    </source>
</evidence>
<feature type="domain" description="ABC-2 type transporter transmembrane" evidence="5">
    <location>
        <begin position="3"/>
        <end position="409"/>
    </location>
</feature>
<keyword evidence="7" id="KW-1185">Reference proteome</keyword>
<dbReference type="AlphaFoldDB" id="A0A239UDX4"/>
<dbReference type="InterPro" id="IPR013525">
    <property type="entry name" value="ABC2_TM"/>
</dbReference>
<dbReference type="Pfam" id="PF12698">
    <property type="entry name" value="ABC2_membrane_3"/>
    <property type="match status" value="1"/>
</dbReference>
<evidence type="ECO:0000256" key="4">
    <source>
        <dbReference type="ARBA" id="ARBA00023136"/>
    </source>
</evidence>
<keyword evidence="2" id="KW-0812">Transmembrane</keyword>
<dbReference type="InterPro" id="IPR051328">
    <property type="entry name" value="T7SS_ABC-Transporter"/>
</dbReference>
<evidence type="ECO:0000313" key="6">
    <source>
        <dbReference type="EMBL" id="GEP83816.1"/>
    </source>
</evidence>
<keyword evidence="4" id="KW-0472">Membrane</keyword>
<dbReference type="Gene3D" id="3.40.1710.10">
    <property type="entry name" value="abc type-2 transporter like domain"/>
    <property type="match status" value="1"/>
</dbReference>
<proteinExistence type="predicted"/>
<dbReference type="GO" id="GO:0140359">
    <property type="term" value="F:ABC-type transporter activity"/>
    <property type="evidence" value="ECO:0007669"/>
    <property type="project" value="InterPro"/>
</dbReference>
<dbReference type="Proteomes" id="UP000321736">
    <property type="component" value="Unassembled WGS sequence"/>
</dbReference>
<dbReference type="GO" id="GO:0016020">
    <property type="term" value="C:membrane"/>
    <property type="evidence" value="ECO:0007669"/>
    <property type="project" value="UniProtKB-SubCell"/>
</dbReference>
<evidence type="ECO:0000256" key="1">
    <source>
        <dbReference type="ARBA" id="ARBA00004141"/>
    </source>
</evidence>
<evidence type="ECO:0000256" key="3">
    <source>
        <dbReference type="ARBA" id="ARBA00022989"/>
    </source>
</evidence>
<keyword evidence="3" id="KW-1133">Transmembrane helix</keyword>
<dbReference type="OrthoDB" id="2406134at2"/>
<sequence length="424" mass="47884">MKKKLLWLIPIAATLILIILATAFYPAYNPKPKNVPIAVLNKDSGFEVQGKSMNIGESFIDKLKESKNETIDWKQVDNTKELNKGLEDNKYVGAIVFDKDFSKNALSNAQNKIMLEKQKEIKEKVNSGELSPEQIKIMQSKVGKSAQKVPEPKEAQIGIIINQGSNAQVSNIAQQALTKITDQLNNQISKQNVELLAKNNIDLPSKQFDHFVNPVKVDTTTLNKIKDNQANGNAAAVMFSPIWLTSLIIAILSFFTFKNREKLAPSKDKLWFVCKLILSITTAAFVGSFIYIYYMSGVLNFDFNQPVITATYIAIAILGFSALIFGFMVWTGIAIVPVFILLLFFTIQSVMLPNAMVPEFYQHLVLPWNPFYYYIKTLKGLLYDNTSLVMNGTVWMFIIFMTFGIISLITRLYTKKYKKYSLGN</sequence>